<dbReference type="Pfam" id="PF21205">
    <property type="entry name" value="Rep3_C"/>
    <property type="match status" value="1"/>
</dbReference>
<dbReference type="SUPFAM" id="SSF46785">
    <property type="entry name" value="Winged helix' DNA-binding domain"/>
    <property type="match status" value="2"/>
</dbReference>
<dbReference type="GO" id="GO:0003887">
    <property type="term" value="F:DNA-directed DNA polymerase activity"/>
    <property type="evidence" value="ECO:0007669"/>
    <property type="project" value="InterPro"/>
</dbReference>
<evidence type="ECO:0000313" key="3">
    <source>
        <dbReference type="EMBL" id="AAA23031.1"/>
    </source>
</evidence>
<protein>
    <submittedName>
        <fullName evidence="3">Replicase</fullName>
    </submittedName>
</protein>
<dbReference type="AlphaFoldDB" id="Q46088"/>
<dbReference type="InterPro" id="IPR036388">
    <property type="entry name" value="WH-like_DNA-bd_sf"/>
</dbReference>
<gene>
    <name evidence="3" type="primary">repA</name>
</gene>
<evidence type="ECO:0000256" key="1">
    <source>
        <dbReference type="ARBA" id="ARBA00038283"/>
    </source>
</evidence>
<dbReference type="Gene3D" id="1.10.10.10">
    <property type="entry name" value="Winged helix-like DNA-binding domain superfamily/Winged helix DNA-binding domain"/>
    <property type="match status" value="2"/>
</dbReference>
<dbReference type="EMBL" id="M91441">
    <property type="protein sequence ID" value="AAA23031.1"/>
    <property type="molecule type" value="Genomic_DNA"/>
</dbReference>
<dbReference type="Pfam" id="PF01051">
    <property type="entry name" value="Rep3_N"/>
    <property type="match status" value="1"/>
</dbReference>
<name>Q46088_CAMHY</name>
<reference evidence="3" key="1">
    <citation type="journal article" date="1993" name="Gene">
        <title>Characterization of the replication region of the small cryptic plasmid of Campylobacter hyointestinalis.</title>
        <authorList>
            <person name="Waterman S.R."/>
            <person name="Hackett J."/>
            <person name="Manning P.A."/>
        </authorList>
    </citation>
    <scope>NUCLEOTIDE SEQUENCE</scope>
</reference>
<dbReference type="InterPro" id="IPR036390">
    <property type="entry name" value="WH_DNA-bd_sf"/>
</dbReference>
<sequence>MKKTEIKNIANRQIMAQSNKVITAKYELTEAEQKIILLAIAQVDSIKDKKFGTYKITIPELEQKIGSKIKQAQLKETCRRLMQRVVYIENGKNWKMFHWISTAEYIDGENTIKFKISDEMKPFLLQLKGNFTKIELENALKFNGKYTLRFYQFCMQMQNQATKKRTFELSKLYEILQLPESLTTSFARFKLKVIEPSINEINTKSDIKANWEISKKIGKKIVEIELNFKSKERLQEQTKQAREVKSLKKYIGKQCLYFDYLIIIEQISYNAEQSRYEVIYKDGTGDLCRADFDSIDMLEIAIKKGKIEANFRKANPELFKKIDSKEEIANLFRDMMK</sequence>
<dbReference type="GO" id="GO:0006270">
    <property type="term" value="P:DNA replication initiation"/>
    <property type="evidence" value="ECO:0007669"/>
    <property type="project" value="InterPro"/>
</dbReference>
<organism evidence="3">
    <name type="scientific">Campylobacter hyointestinalis</name>
    <dbReference type="NCBI Taxonomy" id="198"/>
    <lineage>
        <taxon>Bacteria</taxon>
        <taxon>Pseudomonadati</taxon>
        <taxon>Campylobacterota</taxon>
        <taxon>Epsilonproteobacteria</taxon>
        <taxon>Campylobacterales</taxon>
        <taxon>Campylobacteraceae</taxon>
        <taxon>Campylobacter</taxon>
    </lineage>
</organism>
<dbReference type="InterPro" id="IPR000525">
    <property type="entry name" value="Initiator_Rep_WH1"/>
</dbReference>
<comment type="similarity">
    <text evidence="1">Belongs to the initiator RepB protein family.</text>
</comment>
<dbReference type="PIR" id="JN0559">
    <property type="entry name" value="JN0559"/>
</dbReference>
<evidence type="ECO:0000259" key="2">
    <source>
        <dbReference type="Pfam" id="PF01051"/>
    </source>
</evidence>
<accession>Q46088</accession>
<feature type="domain" description="Initiator Rep protein WH1" evidence="2">
    <location>
        <begin position="15"/>
        <end position="155"/>
    </location>
</feature>
<proteinExistence type="inferred from homology"/>